<organism evidence="6 9">
    <name type="scientific">Lactobacillus selangorensis</name>
    <dbReference type="NCBI Taxonomy" id="81857"/>
    <lineage>
        <taxon>Bacteria</taxon>
        <taxon>Bacillati</taxon>
        <taxon>Bacillota</taxon>
        <taxon>Bacilli</taxon>
        <taxon>Lactobacillales</taxon>
        <taxon>Lactobacillaceae</taxon>
        <taxon>Lactobacillus</taxon>
    </lineage>
</organism>
<dbReference type="AlphaFoldDB" id="A0A0R2FRC6"/>
<dbReference type="PANTHER" id="PTHR47547:SF1">
    <property type="entry name" value="ASPARTATE-PROTON SYMPORTER"/>
    <property type="match status" value="1"/>
</dbReference>
<feature type="transmembrane region" description="Helical" evidence="5">
    <location>
        <begin position="161"/>
        <end position="182"/>
    </location>
</feature>
<feature type="transmembrane region" description="Helical" evidence="5">
    <location>
        <begin position="456"/>
        <end position="477"/>
    </location>
</feature>
<evidence type="ECO:0008006" key="10">
    <source>
        <dbReference type="Google" id="ProtNLM"/>
    </source>
</evidence>
<comment type="subcellular location">
    <subcellularLocation>
        <location evidence="1">Membrane</location>
        <topology evidence="1">Multi-pass membrane protein</topology>
    </subcellularLocation>
</comment>
<feature type="transmembrane region" description="Helical" evidence="5">
    <location>
        <begin position="489"/>
        <end position="507"/>
    </location>
</feature>
<dbReference type="PIRSF" id="PIRSF006060">
    <property type="entry name" value="AA_transporter"/>
    <property type="match status" value="1"/>
</dbReference>
<evidence type="ECO:0000313" key="9">
    <source>
        <dbReference type="Proteomes" id="UP000051751"/>
    </source>
</evidence>
<feature type="transmembrane region" description="Helical" evidence="5">
    <location>
        <begin position="238"/>
        <end position="259"/>
    </location>
</feature>
<evidence type="ECO:0000256" key="3">
    <source>
        <dbReference type="ARBA" id="ARBA00022989"/>
    </source>
</evidence>
<feature type="transmembrane region" description="Helical" evidence="5">
    <location>
        <begin position="194"/>
        <end position="218"/>
    </location>
</feature>
<keyword evidence="3 5" id="KW-1133">Transmembrane helix</keyword>
<evidence type="ECO:0000313" key="8">
    <source>
        <dbReference type="Proteomes" id="UP000051645"/>
    </source>
</evidence>
<evidence type="ECO:0000256" key="2">
    <source>
        <dbReference type="ARBA" id="ARBA00022692"/>
    </source>
</evidence>
<dbReference type="Proteomes" id="UP000051751">
    <property type="component" value="Unassembled WGS sequence"/>
</dbReference>
<accession>A0A0R2FRC6</accession>
<dbReference type="GO" id="GO:0016020">
    <property type="term" value="C:membrane"/>
    <property type="evidence" value="ECO:0007669"/>
    <property type="project" value="UniProtKB-SubCell"/>
</dbReference>
<dbReference type="EMBL" id="JQAT01000007">
    <property type="protein sequence ID" value="KRN27596.1"/>
    <property type="molecule type" value="Genomic_DNA"/>
</dbReference>
<evidence type="ECO:0000256" key="4">
    <source>
        <dbReference type="ARBA" id="ARBA00023136"/>
    </source>
</evidence>
<reference evidence="8 9" key="1">
    <citation type="journal article" date="2015" name="Genome Announc.">
        <title>Expanding the biotechnology potential of lactobacilli through comparative genomics of 213 strains and associated genera.</title>
        <authorList>
            <person name="Sun Z."/>
            <person name="Harris H.M."/>
            <person name="McCann A."/>
            <person name="Guo C."/>
            <person name="Argimon S."/>
            <person name="Zhang W."/>
            <person name="Yang X."/>
            <person name="Jeffery I.B."/>
            <person name="Cooney J.C."/>
            <person name="Kagawa T.F."/>
            <person name="Liu W."/>
            <person name="Song Y."/>
            <person name="Salvetti E."/>
            <person name="Wrobel A."/>
            <person name="Rasinkangas P."/>
            <person name="Parkhill J."/>
            <person name="Rea M.C."/>
            <person name="O'Sullivan O."/>
            <person name="Ritari J."/>
            <person name="Douillard F.P."/>
            <person name="Paul Ross R."/>
            <person name="Yang R."/>
            <person name="Briner A.E."/>
            <person name="Felis G.E."/>
            <person name="de Vos W.M."/>
            <person name="Barrangou R."/>
            <person name="Klaenhammer T.R."/>
            <person name="Caufield P.W."/>
            <person name="Cui Y."/>
            <person name="Zhang H."/>
            <person name="O'Toole P.W."/>
        </authorList>
    </citation>
    <scope>NUCLEOTIDE SEQUENCE [LARGE SCALE GENOMIC DNA]</scope>
    <source>
        <strain evidence="6 9">ATCC BAA-66</strain>
        <strain evidence="7 8">DSM 13344</strain>
    </source>
</reference>
<dbReference type="Proteomes" id="UP000051645">
    <property type="component" value="Unassembled WGS sequence"/>
</dbReference>
<feature type="transmembrane region" description="Helical" evidence="5">
    <location>
        <begin position="403"/>
        <end position="422"/>
    </location>
</feature>
<feature type="transmembrane region" description="Helical" evidence="5">
    <location>
        <begin position="428"/>
        <end position="444"/>
    </location>
</feature>
<evidence type="ECO:0000256" key="5">
    <source>
        <dbReference type="SAM" id="Phobius"/>
    </source>
</evidence>
<feature type="transmembrane region" description="Helical" evidence="5">
    <location>
        <begin position="129"/>
        <end position="149"/>
    </location>
</feature>
<keyword evidence="8" id="KW-1185">Reference proteome</keyword>
<protein>
    <recommendedName>
        <fullName evidence="10">Amino acid transporter</fullName>
    </recommendedName>
</protein>
<feature type="transmembrane region" description="Helical" evidence="5">
    <location>
        <begin position="344"/>
        <end position="363"/>
    </location>
</feature>
<feature type="transmembrane region" description="Helical" evidence="5">
    <location>
        <begin position="38"/>
        <end position="60"/>
    </location>
</feature>
<dbReference type="Pfam" id="PF13520">
    <property type="entry name" value="AA_permease_2"/>
    <property type="match status" value="1"/>
</dbReference>
<feature type="transmembrane region" description="Helical" evidence="5">
    <location>
        <begin position="369"/>
        <end position="391"/>
    </location>
</feature>
<gene>
    <name evidence="6" type="ORF">IV38_GL002052</name>
    <name evidence="7" type="ORF">IV40_GL001976</name>
</gene>
<dbReference type="PANTHER" id="PTHR47547">
    <property type="match status" value="1"/>
</dbReference>
<keyword evidence="4 5" id="KW-0472">Membrane</keyword>
<sequence length="532" mass="59054">MQKKQLNLFTTVMLALSAIIGSGWLFGSWEATKVAGPAAILSWIIGAVVIDTIAFNYIELGTMFPESGGMSQYAQYTHGSFVGFIAAWANWLSLLTIIPIEAVAAVQYMSSWPWSWANWTHRFLANGQITTPGLGVVFLFILVFTLLNYWSVSLLTHFTNFISIFKIGVPLLTIVTLLLSGFHPANFGHSVGTFFPYGTAAVFAATSVSGIIFSYNAFQTVINMGSEIKEPHKNIGRAITISLLISGVIYIMLQVTYIGSVAPKLLARVGWRGINFSSPFADIAILLGINWLAILLYVDAFVSPVGTGVSFVASTARVLASMSSGEHVPQLLGKFNRKYNTPRVALITNMVLSMVMVSVFRSWSLLANVISTSTLIAYLTGPVAVMALRRVAPDLKRPVHSKWLPFMAPFAFVLASLAIYWAMWPTTIEVIGVIVLGFPMYFFFEAKQQWRDTRQALKSGLWMVSYLVVLAVISYIGSRQFNGSNLLHYPWDFVIIIIVSLIFYEWGVHSSYRSPYFERALKINQNVRTKKD</sequence>
<feature type="transmembrane region" description="Helical" evidence="5">
    <location>
        <begin position="81"/>
        <end position="109"/>
    </location>
</feature>
<feature type="transmembrane region" description="Helical" evidence="5">
    <location>
        <begin position="279"/>
        <end position="298"/>
    </location>
</feature>
<dbReference type="STRING" id="81857.IV38_GL002052"/>
<evidence type="ECO:0000313" key="7">
    <source>
        <dbReference type="EMBL" id="KRN30130.1"/>
    </source>
</evidence>
<dbReference type="RefSeq" id="WP_420843265.1">
    <property type="nucleotide sequence ID" value="NZ_JQAT01000007.1"/>
</dbReference>
<dbReference type="InterPro" id="IPR002293">
    <property type="entry name" value="AA/rel_permease1"/>
</dbReference>
<name>A0A0R2FRC6_9LACO</name>
<keyword evidence="2 5" id="KW-0812">Transmembrane</keyword>
<dbReference type="Gene3D" id="1.20.1740.10">
    <property type="entry name" value="Amino acid/polyamine transporter I"/>
    <property type="match status" value="1"/>
</dbReference>
<evidence type="ECO:0000313" key="6">
    <source>
        <dbReference type="EMBL" id="KRN27596.1"/>
    </source>
</evidence>
<evidence type="ECO:0000256" key="1">
    <source>
        <dbReference type="ARBA" id="ARBA00004141"/>
    </source>
</evidence>
<comment type="caution">
    <text evidence="6">The sequence shown here is derived from an EMBL/GenBank/DDBJ whole genome shotgun (WGS) entry which is preliminary data.</text>
</comment>
<proteinExistence type="predicted"/>
<dbReference type="GO" id="GO:0022857">
    <property type="term" value="F:transmembrane transporter activity"/>
    <property type="evidence" value="ECO:0007669"/>
    <property type="project" value="InterPro"/>
</dbReference>
<dbReference type="InterPro" id="IPR052962">
    <property type="entry name" value="AA_Transporter_AGT"/>
</dbReference>
<dbReference type="PATRIC" id="fig|81857.3.peg.2094"/>
<feature type="transmembrane region" description="Helical" evidence="5">
    <location>
        <begin position="7"/>
        <end position="26"/>
    </location>
</feature>
<dbReference type="EMBL" id="JQAZ01000008">
    <property type="protein sequence ID" value="KRN30130.1"/>
    <property type="molecule type" value="Genomic_DNA"/>
</dbReference>